<organism evidence="2 3">
    <name type="scientific">Triticum turgidum subsp. durum</name>
    <name type="common">Durum wheat</name>
    <name type="synonym">Triticum durum</name>
    <dbReference type="NCBI Taxonomy" id="4567"/>
    <lineage>
        <taxon>Eukaryota</taxon>
        <taxon>Viridiplantae</taxon>
        <taxon>Streptophyta</taxon>
        <taxon>Embryophyta</taxon>
        <taxon>Tracheophyta</taxon>
        <taxon>Spermatophyta</taxon>
        <taxon>Magnoliopsida</taxon>
        <taxon>Liliopsida</taxon>
        <taxon>Poales</taxon>
        <taxon>Poaceae</taxon>
        <taxon>BOP clade</taxon>
        <taxon>Pooideae</taxon>
        <taxon>Triticodae</taxon>
        <taxon>Triticeae</taxon>
        <taxon>Triticinae</taxon>
        <taxon>Triticum</taxon>
    </lineage>
</organism>
<dbReference type="InterPro" id="IPR053781">
    <property type="entry name" value="F-box_AtFBL13-like"/>
</dbReference>
<dbReference type="Gramene" id="TRITD6Bv1G212270.8">
    <property type="protein sequence ID" value="TRITD6Bv1G212270.8"/>
    <property type="gene ID" value="TRITD6Bv1G212270"/>
</dbReference>
<dbReference type="InterPro" id="IPR001810">
    <property type="entry name" value="F-box_dom"/>
</dbReference>
<dbReference type="CDD" id="cd22160">
    <property type="entry name" value="F-box_AtFBL13-like"/>
    <property type="match status" value="1"/>
</dbReference>
<evidence type="ECO:0000313" key="2">
    <source>
        <dbReference type="EMBL" id="VAI62474.1"/>
    </source>
</evidence>
<dbReference type="EMBL" id="LT934122">
    <property type="protein sequence ID" value="VAI62474.1"/>
    <property type="molecule type" value="Genomic_DNA"/>
</dbReference>
<dbReference type="InterPro" id="IPR036047">
    <property type="entry name" value="F-box-like_dom_sf"/>
</dbReference>
<proteinExistence type="predicted"/>
<keyword evidence="3" id="KW-1185">Reference proteome</keyword>
<dbReference type="PROSITE" id="PS50181">
    <property type="entry name" value="FBOX"/>
    <property type="match status" value="1"/>
</dbReference>
<dbReference type="PANTHER" id="PTHR34223:SF59">
    <property type="entry name" value="F-BOX DOMAIN-CONTAINING PROTEIN"/>
    <property type="match status" value="1"/>
</dbReference>
<dbReference type="InterPro" id="IPR053197">
    <property type="entry name" value="F-box_SCFL_complex_component"/>
</dbReference>
<reference evidence="2 3" key="1">
    <citation type="submission" date="2017-09" db="EMBL/GenBank/DDBJ databases">
        <authorList>
            <consortium name="International Durum Wheat Genome Sequencing Consortium (IDWGSC)"/>
            <person name="Milanesi L."/>
        </authorList>
    </citation>
    <scope>NUCLEOTIDE SEQUENCE [LARGE SCALE GENOMIC DNA]</scope>
    <source>
        <strain evidence="3">cv. Svevo</strain>
    </source>
</reference>
<sequence>MLEMATASDSDPFGDLPDELLSRVLSFLPAENAVQTCVLDTRWRDLWRRLTSLLFVFDGPTFPRYNRFKQLVKLVICLRGNSPLIRCEIDAYPDDEPENTFTNTRLLIDYALACEAEELVVRAADIQYDLPVFDVPLSLISQHLKTLHLEGVNLDHSALNFSGCPVLEDLRIQLCNIRAYEISSMSLKRLCITEYCLLPDNVRLLICAPSLISLHLEDFEGLTPFLENMPLLETAHVSLKDGCHDHCRSNRGVCDNIFCGCHTYPVKEGVLLNSLSNAAKLDLIALPKMFLYRWDLKWCPVFGELKTLLLNEWFTAVDLVCILRHSPVLEILTLQLDNTENIVGATGAQETITQSFVCEHLKFVYIECEKVDEGVGLILNILSSCGILHEQISIKEDPHSDSDCKLHFLRMSCIIIRMERQRIALFVTCLGWADSSTDSDSTDSD</sequence>
<dbReference type="AlphaFoldDB" id="A0A9R0YWZ6"/>
<dbReference type="PANTHER" id="PTHR34223">
    <property type="entry name" value="OS11G0201299 PROTEIN"/>
    <property type="match status" value="1"/>
</dbReference>
<feature type="domain" description="F-box" evidence="1">
    <location>
        <begin position="10"/>
        <end position="58"/>
    </location>
</feature>
<protein>
    <recommendedName>
        <fullName evidence="1">F-box domain-containing protein</fullName>
    </recommendedName>
</protein>
<dbReference type="Gene3D" id="1.20.1280.50">
    <property type="match status" value="1"/>
</dbReference>
<accession>A0A9R0YWZ6</accession>
<evidence type="ECO:0000313" key="3">
    <source>
        <dbReference type="Proteomes" id="UP000324705"/>
    </source>
</evidence>
<dbReference type="Proteomes" id="UP000324705">
    <property type="component" value="Chromosome 6B"/>
</dbReference>
<dbReference type="SUPFAM" id="SSF81383">
    <property type="entry name" value="F-box domain"/>
    <property type="match status" value="1"/>
</dbReference>
<evidence type="ECO:0000259" key="1">
    <source>
        <dbReference type="PROSITE" id="PS50181"/>
    </source>
</evidence>
<name>A0A9R0YWZ6_TRITD</name>
<gene>
    <name evidence="2" type="ORF">TRITD_6Bv1G212270</name>
</gene>